<evidence type="ECO:0000313" key="3">
    <source>
        <dbReference type="EMBL" id="ORY02736.1"/>
    </source>
</evidence>
<accession>A0A1Y1YXS1</accession>
<feature type="region of interest" description="Disordered" evidence="1">
    <location>
        <begin position="1"/>
        <end position="44"/>
    </location>
</feature>
<dbReference type="EMBL" id="MCFA01000154">
    <property type="protein sequence ID" value="ORY02736.1"/>
    <property type="molecule type" value="Genomic_DNA"/>
</dbReference>
<organism evidence="3 4">
    <name type="scientific">Clohesyomyces aquaticus</name>
    <dbReference type="NCBI Taxonomy" id="1231657"/>
    <lineage>
        <taxon>Eukaryota</taxon>
        <taxon>Fungi</taxon>
        <taxon>Dikarya</taxon>
        <taxon>Ascomycota</taxon>
        <taxon>Pezizomycotina</taxon>
        <taxon>Dothideomycetes</taxon>
        <taxon>Pleosporomycetidae</taxon>
        <taxon>Pleosporales</taxon>
        <taxon>Lindgomycetaceae</taxon>
        <taxon>Clohesyomyces</taxon>
    </lineage>
</organism>
<proteinExistence type="predicted"/>
<evidence type="ECO:0000259" key="2">
    <source>
        <dbReference type="Pfam" id="PF08719"/>
    </source>
</evidence>
<protein>
    <recommendedName>
        <fullName evidence="2">NADAR domain-containing protein</fullName>
    </recommendedName>
</protein>
<dbReference type="NCBIfam" id="TIGR02464">
    <property type="entry name" value="ribofla_fusion"/>
    <property type="match status" value="1"/>
</dbReference>
<feature type="region of interest" description="Disordered" evidence="1">
    <location>
        <begin position="206"/>
        <end position="227"/>
    </location>
</feature>
<dbReference type="SUPFAM" id="SSF143990">
    <property type="entry name" value="YbiA-like"/>
    <property type="match status" value="1"/>
</dbReference>
<dbReference type="STRING" id="1231657.A0A1Y1YXS1"/>
<gene>
    <name evidence="3" type="ORF">BCR34DRAFT_573963</name>
</gene>
<keyword evidence="4" id="KW-1185">Reference proteome</keyword>
<dbReference type="Gene3D" id="1.10.357.40">
    <property type="entry name" value="YbiA-like"/>
    <property type="match status" value="1"/>
</dbReference>
<dbReference type="InterPro" id="IPR037238">
    <property type="entry name" value="YbiA-like_sf"/>
</dbReference>
<reference evidence="3 4" key="1">
    <citation type="submission" date="2016-07" db="EMBL/GenBank/DDBJ databases">
        <title>Pervasive Adenine N6-methylation of Active Genes in Fungi.</title>
        <authorList>
            <consortium name="DOE Joint Genome Institute"/>
            <person name="Mondo S.J."/>
            <person name="Dannebaum R.O."/>
            <person name="Kuo R.C."/>
            <person name="Labutti K."/>
            <person name="Haridas S."/>
            <person name="Kuo A."/>
            <person name="Salamov A."/>
            <person name="Ahrendt S.R."/>
            <person name="Lipzen A."/>
            <person name="Sullivan W."/>
            <person name="Andreopoulos W.B."/>
            <person name="Clum A."/>
            <person name="Lindquist E."/>
            <person name="Daum C."/>
            <person name="Ramamoorthy G.K."/>
            <person name="Gryganskyi A."/>
            <person name="Culley D."/>
            <person name="Magnuson J.K."/>
            <person name="James T.Y."/>
            <person name="O'Malley M.A."/>
            <person name="Stajich J.E."/>
            <person name="Spatafora J.W."/>
            <person name="Visel A."/>
            <person name="Grigoriev I.V."/>
        </authorList>
    </citation>
    <scope>NUCLEOTIDE SEQUENCE [LARGE SCALE GENOMIC DNA]</scope>
    <source>
        <strain evidence="3 4">CBS 115471</strain>
    </source>
</reference>
<feature type="compositionally biased region" description="Polar residues" evidence="1">
    <location>
        <begin position="35"/>
        <end position="44"/>
    </location>
</feature>
<evidence type="ECO:0000256" key="1">
    <source>
        <dbReference type="SAM" id="MobiDB-lite"/>
    </source>
</evidence>
<dbReference type="AlphaFoldDB" id="A0A1Y1YXS1"/>
<dbReference type="Proteomes" id="UP000193144">
    <property type="component" value="Unassembled WGS sequence"/>
</dbReference>
<dbReference type="CDD" id="cd15457">
    <property type="entry name" value="NADAR"/>
    <property type="match status" value="1"/>
</dbReference>
<sequence length="227" mass="25731">MPPKTAGTTRITKRPSTRSTSTSTSRGTANIPVTVASSASNPVSADSEPVYFWRPHDSNGYLGQWYSTPFTYDECTYATAEMWMMVQKARLFSDEEVAQRMLKTTDPKLHKSLGREVRGFSEGVWNENRLRIVEEGSYLKFTVSKDATRLRKMLLDTGDRELVEASPRDRIWGVGFGAKNAGNNRRRWGLNLLGKALMNVRKRLREEEMKERETVEGEQQDKGKSAA</sequence>
<feature type="compositionally biased region" description="Low complexity" evidence="1">
    <location>
        <begin position="17"/>
        <end position="28"/>
    </location>
</feature>
<dbReference type="Pfam" id="PF08719">
    <property type="entry name" value="NADAR"/>
    <property type="match status" value="1"/>
</dbReference>
<feature type="domain" description="NADAR" evidence="2">
    <location>
        <begin position="51"/>
        <end position="205"/>
    </location>
</feature>
<dbReference type="InterPro" id="IPR012816">
    <property type="entry name" value="NADAR"/>
</dbReference>
<evidence type="ECO:0000313" key="4">
    <source>
        <dbReference type="Proteomes" id="UP000193144"/>
    </source>
</evidence>
<dbReference type="OrthoDB" id="206452at2759"/>
<comment type="caution">
    <text evidence="3">The sequence shown here is derived from an EMBL/GenBank/DDBJ whole genome shotgun (WGS) entry which is preliminary data.</text>
</comment>
<name>A0A1Y1YXS1_9PLEO</name>